<protein>
    <submittedName>
        <fullName evidence="2">Uncharacterized protein</fullName>
    </submittedName>
</protein>
<keyword evidence="3" id="KW-1185">Reference proteome</keyword>
<comment type="caution">
    <text evidence="2">The sequence shown here is derived from an EMBL/GenBank/DDBJ whole genome shotgun (WGS) entry which is preliminary data.</text>
</comment>
<accession>A0A9N8DU67</accession>
<organism evidence="2 3">
    <name type="scientific">Seminavis robusta</name>
    <dbReference type="NCBI Taxonomy" id="568900"/>
    <lineage>
        <taxon>Eukaryota</taxon>
        <taxon>Sar</taxon>
        <taxon>Stramenopiles</taxon>
        <taxon>Ochrophyta</taxon>
        <taxon>Bacillariophyta</taxon>
        <taxon>Bacillariophyceae</taxon>
        <taxon>Bacillariophycidae</taxon>
        <taxon>Naviculales</taxon>
        <taxon>Naviculaceae</taxon>
        <taxon>Seminavis</taxon>
    </lineage>
</organism>
<evidence type="ECO:0000313" key="2">
    <source>
        <dbReference type="EMBL" id="CAB9507119.1"/>
    </source>
</evidence>
<reference evidence="2" key="1">
    <citation type="submission" date="2020-06" db="EMBL/GenBank/DDBJ databases">
        <authorList>
            <consortium name="Plant Systems Biology data submission"/>
        </authorList>
    </citation>
    <scope>NUCLEOTIDE SEQUENCE</scope>
    <source>
        <strain evidence="2">D6</strain>
    </source>
</reference>
<dbReference type="AlphaFoldDB" id="A0A9N8DU67"/>
<name>A0A9N8DU67_9STRA</name>
<dbReference type="EMBL" id="CAICTM010000292">
    <property type="protein sequence ID" value="CAB9507119.1"/>
    <property type="molecule type" value="Genomic_DNA"/>
</dbReference>
<feature type="compositionally biased region" description="Basic residues" evidence="1">
    <location>
        <begin position="40"/>
        <end position="49"/>
    </location>
</feature>
<feature type="region of interest" description="Disordered" evidence="1">
    <location>
        <begin position="186"/>
        <end position="212"/>
    </location>
</feature>
<feature type="region of interest" description="Disordered" evidence="1">
    <location>
        <begin position="30"/>
        <end position="49"/>
    </location>
</feature>
<feature type="compositionally biased region" description="Basic residues" evidence="1">
    <location>
        <begin position="198"/>
        <end position="212"/>
    </location>
</feature>
<proteinExistence type="predicted"/>
<sequence length="212" mass="24796">MEEIETLKAEYYHEKQKHVKYTARLSKEQSKADTLTKLGKLQRRRRKQKRLVKEAKNEIGSLQSQLKQVEDDLDIVAKQNESILACIQAIAERLEKEKIVQTEAKRPLDEDLPALDKSLCVQKKKKKKHKKKKVEESRGCEPTLPCARQRPTYLLNRMQEYIELQCTTSAGQELLDRRQRFSHASEFSAKELSVRSARSCHRHGRHHRVKPS</sequence>
<evidence type="ECO:0000256" key="1">
    <source>
        <dbReference type="SAM" id="MobiDB-lite"/>
    </source>
</evidence>
<evidence type="ECO:0000313" key="3">
    <source>
        <dbReference type="Proteomes" id="UP001153069"/>
    </source>
</evidence>
<gene>
    <name evidence="2" type="ORF">SEMRO_293_G109980.1</name>
</gene>
<dbReference type="Proteomes" id="UP001153069">
    <property type="component" value="Unassembled WGS sequence"/>
</dbReference>